<dbReference type="Pfam" id="PF03401">
    <property type="entry name" value="TctC"/>
    <property type="match status" value="1"/>
</dbReference>
<protein>
    <submittedName>
        <fullName evidence="3">Tripartite tricarboxylate transporter family receptor</fullName>
    </submittedName>
</protein>
<dbReference type="RefSeq" id="WP_062286062.1">
    <property type="nucleotide sequence ID" value="NZ_LTBC01000023.1"/>
</dbReference>
<dbReference type="SUPFAM" id="SSF53850">
    <property type="entry name" value="Periplasmic binding protein-like II"/>
    <property type="match status" value="1"/>
</dbReference>
<dbReference type="PATRIC" id="fig|1122241.3.peg.3155"/>
<dbReference type="PANTHER" id="PTHR42928:SF5">
    <property type="entry name" value="BLR1237 PROTEIN"/>
    <property type="match status" value="1"/>
</dbReference>
<keyword evidence="3" id="KW-0675">Receptor</keyword>
<comment type="similarity">
    <text evidence="1">Belongs to the UPF0065 (bug) family.</text>
</comment>
<organism evidence="3 4">
    <name type="scientific">Moorella mulderi DSM 14980</name>
    <dbReference type="NCBI Taxonomy" id="1122241"/>
    <lineage>
        <taxon>Bacteria</taxon>
        <taxon>Bacillati</taxon>
        <taxon>Bacillota</taxon>
        <taxon>Clostridia</taxon>
        <taxon>Neomoorellales</taxon>
        <taxon>Neomoorellaceae</taxon>
        <taxon>Neomoorella</taxon>
    </lineage>
</organism>
<accession>A0A151ASW5</accession>
<sequence>MKKTALLIILALTLILANGCAKQEADYPNKPIELVSAYNPGGPSDRVARIFADYASNYFKQPVTVVNKPGGSGTTGTMYVVQAKPDGYTLLMHVIGAATANPALMKNLPYKYNDLVPIVRTNVNPVVFIVPSDSKWKTLKELVEDLKKEPSKYSYSCGGIGGVSTFGVAQLMDSAGIDPRKPKMVIYQSGLEAATAVAGGHVSFAAQNASDVIGLVKGGKLRALAVTTPERIDDLPDVPTTKEAGFEKVTMVGWNGIFGPKSVPEQVIKKWDEMVTKAFNDNEFVKKLREAGFVPAYMPQKDFTKFIEDEYNLLLKYAEQLGIRQ</sequence>
<comment type="caution">
    <text evidence="3">The sequence shown here is derived from an EMBL/GenBank/DDBJ whole genome shotgun (WGS) entry which is preliminary data.</text>
</comment>
<dbReference type="Proteomes" id="UP000075670">
    <property type="component" value="Unassembled WGS sequence"/>
</dbReference>
<dbReference type="AlphaFoldDB" id="A0A151ASW5"/>
<dbReference type="InterPro" id="IPR005064">
    <property type="entry name" value="BUG"/>
</dbReference>
<feature type="chain" id="PRO_5038566162" evidence="2">
    <location>
        <begin position="22"/>
        <end position="325"/>
    </location>
</feature>
<name>A0A151ASW5_9FIRM</name>
<dbReference type="Gene3D" id="3.40.190.10">
    <property type="entry name" value="Periplasmic binding protein-like II"/>
    <property type="match status" value="1"/>
</dbReference>
<evidence type="ECO:0000313" key="3">
    <source>
        <dbReference type="EMBL" id="KYH30682.1"/>
    </source>
</evidence>
<gene>
    <name evidence="3" type="ORF">MOMUL_29640</name>
</gene>
<dbReference type="EMBL" id="LTBC01000023">
    <property type="protein sequence ID" value="KYH30682.1"/>
    <property type="molecule type" value="Genomic_DNA"/>
</dbReference>
<evidence type="ECO:0000313" key="4">
    <source>
        <dbReference type="Proteomes" id="UP000075670"/>
    </source>
</evidence>
<keyword evidence="4" id="KW-1185">Reference proteome</keyword>
<reference evidence="3 4" key="1">
    <citation type="submission" date="2016-02" db="EMBL/GenBank/DDBJ databases">
        <title>Genome sequence of Moorella mulderi DSM 14980.</title>
        <authorList>
            <person name="Poehlein A."/>
            <person name="Daniel R."/>
        </authorList>
    </citation>
    <scope>NUCLEOTIDE SEQUENCE [LARGE SCALE GENOMIC DNA]</scope>
    <source>
        <strain evidence="3 4">DSM 14980</strain>
    </source>
</reference>
<keyword evidence="2" id="KW-0732">Signal</keyword>
<dbReference type="PIRSF" id="PIRSF017082">
    <property type="entry name" value="YflP"/>
    <property type="match status" value="1"/>
</dbReference>
<dbReference type="InterPro" id="IPR042100">
    <property type="entry name" value="Bug_dom1"/>
</dbReference>
<dbReference type="Gene3D" id="3.40.190.150">
    <property type="entry name" value="Bordetella uptake gene, domain 1"/>
    <property type="match status" value="1"/>
</dbReference>
<evidence type="ECO:0000256" key="2">
    <source>
        <dbReference type="SAM" id="SignalP"/>
    </source>
</evidence>
<evidence type="ECO:0000256" key="1">
    <source>
        <dbReference type="ARBA" id="ARBA00006987"/>
    </source>
</evidence>
<feature type="signal peptide" evidence="2">
    <location>
        <begin position="1"/>
        <end position="21"/>
    </location>
</feature>
<proteinExistence type="inferred from homology"/>
<dbReference type="CDD" id="cd07012">
    <property type="entry name" value="PBP2_Bug_TTT"/>
    <property type="match status" value="1"/>
</dbReference>
<dbReference type="OrthoDB" id="8880247at2"/>
<dbReference type="PANTHER" id="PTHR42928">
    <property type="entry name" value="TRICARBOXYLATE-BINDING PROTEIN"/>
    <property type="match status" value="1"/>
</dbReference>